<accession>A0A069A8T6</accession>
<organism evidence="2">
    <name type="scientific">Clostridioides difficile</name>
    <name type="common">Peptoclostridium difficile</name>
    <dbReference type="NCBI Taxonomy" id="1496"/>
    <lineage>
        <taxon>Bacteria</taxon>
        <taxon>Bacillati</taxon>
        <taxon>Bacillota</taxon>
        <taxon>Clostridia</taxon>
        <taxon>Peptostreptococcales</taxon>
        <taxon>Peptostreptococcaceae</taxon>
        <taxon>Clostridioides</taxon>
    </lineage>
</organism>
<name>A0A069A8T6_CLODI</name>
<protein>
    <submittedName>
        <fullName evidence="2">Uncharacterized protein</fullName>
    </submittedName>
</protein>
<evidence type="ECO:0000313" key="1">
    <source>
        <dbReference type="EMBL" id="CDS86990.1"/>
    </source>
</evidence>
<gene>
    <name evidence="3" type="ORF">BN1095_920032</name>
    <name evidence="2" type="ORF">BN1096_610130</name>
    <name evidence="1" type="ORF">BN1097_610079</name>
</gene>
<evidence type="ECO:0000313" key="2">
    <source>
        <dbReference type="EMBL" id="CDS87319.1"/>
    </source>
</evidence>
<dbReference type="EMBL" id="LK932400">
    <property type="protein sequence ID" value="CDS86990.1"/>
    <property type="molecule type" value="Genomic_DNA"/>
</dbReference>
<dbReference type="EMBL" id="LK933537">
    <property type="protein sequence ID" value="CDT81992.1"/>
    <property type="molecule type" value="Genomic_DNA"/>
</dbReference>
<proteinExistence type="predicted"/>
<dbReference type="AlphaFoldDB" id="A0A069A8T6"/>
<dbReference type="EMBL" id="LK932515">
    <property type="protein sequence ID" value="CDS87319.1"/>
    <property type="molecule type" value="Genomic_DNA"/>
</dbReference>
<sequence>MHKMAKDGSTRNGVDIRHNKSGYLDNTAYEAIRKIDKEKQEANILIELIKKMAKVAGFEIIGRIELRNKKSRVIYK</sequence>
<reference evidence="2" key="1">
    <citation type="submission" date="2014-07" db="EMBL/GenBank/DDBJ databases">
        <authorList>
            <person name="Monot Marc"/>
        </authorList>
    </citation>
    <scope>NUCLEOTIDE SEQUENCE</scope>
    <source>
        <strain evidence="3">7032989</strain>
        <strain evidence="1">7032994</strain>
    </source>
</reference>
<evidence type="ECO:0000313" key="3">
    <source>
        <dbReference type="EMBL" id="CDT81992.1"/>
    </source>
</evidence>
<dbReference type="RefSeq" id="WP_021366675.1">
    <property type="nucleotide sequence ID" value="NZ_BBYB01000069.1"/>
</dbReference>